<keyword evidence="2" id="KW-1185">Reference proteome</keyword>
<dbReference type="Proteomes" id="UP000318199">
    <property type="component" value="Unassembled WGS sequence"/>
</dbReference>
<reference evidence="1 2" key="1">
    <citation type="submission" date="2019-07" db="EMBL/GenBank/DDBJ databases">
        <title>Caenimonas sedimenti sp. nov., isolated from activated sludge.</title>
        <authorList>
            <person name="Xu J."/>
        </authorList>
    </citation>
    <scope>NUCLEOTIDE SEQUENCE [LARGE SCALE GENOMIC DNA]</scope>
    <source>
        <strain evidence="1 2">HX-9-20</strain>
    </source>
</reference>
<organism evidence="1 2">
    <name type="scientific">Caenimonas sedimenti</name>
    <dbReference type="NCBI Taxonomy" id="2596921"/>
    <lineage>
        <taxon>Bacteria</taxon>
        <taxon>Pseudomonadati</taxon>
        <taxon>Pseudomonadota</taxon>
        <taxon>Betaproteobacteria</taxon>
        <taxon>Burkholderiales</taxon>
        <taxon>Comamonadaceae</taxon>
        <taxon>Caenimonas</taxon>
    </lineage>
</organism>
<evidence type="ECO:0000313" key="2">
    <source>
        <dbReference type="Proteomes" id="UP000318199"/>
    </source>
</evidence>
<name>A0A562ZLQ5_9BURK</name>
<dbReference type="AlphaFoldDB" id="A0A562ZLQ5"/>
<protein>
    <submittedName>
        <fullName evidence="1">Uncharacterized protein</fullName>
    </submittedName>
</protein>
<sequence>MGKTTGGFFGWLHTPAKRAVAAKPAKSAAVPPPAPAHSQQFLNSMSSQQATNSAHSIRKDLLRMVLRETMTRNGIPLAWIGADMLRTTGRGGRDAGIHVRLLMHHWDPRLLVHGVAFEQNFYKRVVAMDPLATNWLMGISWQYAMDDQSSCPMLPHPGSWTAMPSDHTESSAAAVAGGDVIAGPVTIQRSTDEVKADLERLLSVRDNAKRPPEDFAATQPIQL</sequence>
<dbReference type="OrthoDB" id="8907956at2"/>
<comment type="caution">
    <text evidence="1">The sequence shown here is derived from an EMBL/GenBank/DDBJ whole genome shotgun (WGS) entry which is preliminary data.</text>
</comment>
<gene>
    <name evidence="1" type="ORF">FN976_19235</name>
</gene>
<dbReference type="RefSeq" id="WP_145894681.1">
    <property type="nucleotide sequence ID" value="NZ_VOBQ01000015.1"/>
</dbReference>
<proteinExistence type="predicted"/>
<evidence type="ECO:0000313" key="1">
    <source>
        <dbReference type="EMBL" id="TWO69423.1"/>
    </source>
</evidence>
<dbReference type="EMBL" id="VOBQ01000015">
    <property type="protein sequence ID" value="TWO69423.1"/>
    <property type="molecule type" value="Genomic_DNA"/>
</dbReference>
<accession>A0A562ZLQ5</accession>